<sequence>MRMVRWPLGMGLAAWRWLRGSRGVARGRLRSSVVAEIERLPDRGGDRLQHPRQGAGPAFQRRYTVRITGAPLSAEQLIDRLCEDINAASPVEIAVFDKTSGGARCLDIGDEYDVHMPGPWNCPVRVVERRPRSFRFATLEGHIEAGEIEFRAADAPDGDVVFTIESWARSGGRLADLLYDRLRIAKEMQLHMWTHFCSRVADLAGGRVAGEVEVHTERAEVAGDSRFHAQHLTRFAAAAVTRVSTAAARLRGGRPLHPDGLVCDAVLLLHGASRPWGVPFLDDTAELRGVARLSRSVGLPPPLPDVLGLALRWRQPAGAPPDGGPAAAELLLASAGQGLLGRHLPRPAFRWSPGFYGSLLPYAAGDRRVFLGAVARRPCVVRADGLSLARALGEGPVPLDLVVATEFGAWERFGELLLTGPARGDDGAPMRFDPVRHPIPGLPPAGTLQQIRGPAYAAAHRAAGPRDRVAF</sequence>
<evidence type="ECO:0000313" key="2">
    <source>
        <dbReference type="EMBL" id="GAA4147272.1"/>
    </source>
</evidence>
<feature type="domain" description="DUF1990" evidence="1">
    <location>
        <begin position="117"/>
        <end position="188"/>
    </location>
</feature>
<protein>
    <recommendedName>
        <fullName evidence="1">DUF1990 domain-containing protein</fullName>
    </recommendedName>
</protein>
<evidence type="ECO:0000259" key="1">
    <source>
        <dbReference type="Pfam" id="PF09348"/>
    </source>
</evidence>
<gene>
    <name evidence="2" type="ORF">GCM10022416_40510</name>
</gene>
<dbReference type="Pfam" id="PF09348">
    <property type="entry name" value="DUF1990"/>
    <property type="match status" value="1"/>
</dbReference>
<proteinExistence type="predicted"/>
<dbReference type="InterPro" id="IPR018960">
    <property type="entry name" value="DUF1990"/>
</dbReference>
<keyword evidence="3" id="KW-1185">Reference proteome</keyword>
<accession>A0ABP7Z4Y0</accession>
<name>A0ABP7Z4Y0_9ACTN</name>
<organism evidence="2 3">
    <name type="scientific">Actinomadura keratinilytica</name>
    <dbReference type="NCBI Taxonomy" id="547461"/>
    <lineage>
        <taxon>Bacteria</taxon>
        <taxon>Bacillati</taxon>
        <taxon>Actinomycetota</taxon>
        <taxon>Actinomycetes</taxon>
        <taxon>Streptosporangiales</taxon>
        <taxon>Thermomonosporaceae</taxon>
        <taxon>Actinomadura</taxon>
    </lineage>
</organism>
<dbReference type="Proteomes" id="UP001500266">
    <property type="component" value="Unassembled WGS sequence"/>
</dbReference>
<comment type="caution">
    <text evidence="2">The sequence shown here is derived from an EMBL/GenBank/DDBJ whole genome shotgun (WGS) entry which is preliminary data.</text>
</comment>
<dbReference type="EMBL" id="BAABDO010000066">
    <property type="protein sequence ID" value="GAA4147272.1"/>
    <property type="molecule type" value="Genomic_DNA"/>
</dbReference>
<evidence type="ECO:0000313" key="3">
    <source>
        <dbReference type="Proteomes" id="UP001500266"/>
    </source>
</evidence>
<reference evidence="3" key="1">
    <citation type="journal article" date="2019" name="Int. J. Syst. Evol. Microbiol.">
        <title>The Global Catalogue of Microorganisms (GCM) 10K type strain sequencing project: providing services to taxonomists for standard genome sequencing and annotation.</title>
        <authorList>
            <consortium name="The Broad Institute Genomics Platform"/>
            <consortium name="The Broad Institute Genome Sequencing Center for Infectious Disease"/>
            <person name="Wu L."/>
            <person name="Ma J."/>
        </authorList>
    </citation>
    <scope>NUCLEOTIDE SEQUENCE [LARGE SCALE GENOMIC DNA]</scope>
    <source>
        <strain evidence="3">JCM 17316</strain>
    </source>
</reference>